<evidence type="ECO:0000313" key="3">
    <source>
        <dbReference type="Proteomes" id="UP000676967"/>
    </source>
</evidence>
<feature type="transmembrane region" description="Helical" evidence="1">
    <location>
        <begin position="171"/>
        <end position="190"/>
    </location>
</feature>
<dbReference type="InterPro" id="IPR009339">
    <property type="entry name" value="DUF998"/>
</dbReference>
<feature type="transmembrane region" description="Helical" evidence="1">
    <location>
        <begin position="196"/>
        <end position="217"/>
    </location>
</feature>
<evidence type="ECO:0000256" key="1">
    <source>
        <dbReference type="SAM" id="Phobius"/>
    </source>
</evidence>
<protein>
    <recommendedName>
        <fullName evidence="4">DUF998 domain-containing protein</fullName>
    </recommendedName>
</protein>
<feature type="transmembrane region" description="Helical" evidence="1">
    <location>
        <begin position="99"/>
        <end position="118"/>
    </location>
</feature>
<feature type="transmembrane region" description="Helical" evidence="1">
    <location>
        <begin position="65"/>
        <end position="87"/>
    </location>
</feature>
<evidence type="ECO:0000313" key="2">
    <source>
        <dbReference type="EMBL" id="BCJ42125.1"/>
    </source>
</evidence>
<sequence length="219" mass="22304">MTTTAAATRTPAAARRTADRTTRALLGALAVAGPLWAAVSLTQAATRDGFDLTRHPLSLLSTGALGWLQITNFVLAGILLVTGATGLRRAIPSRWAPRLVRITGLGMFAAGVLVMDPADGYPIGTPAGMPATMSWHSIGHMVAGSITFTALIAACYVLARHFKAAGARGTALAATLSGTALLLGDAWAMTGGPAGSLTLAAGAITAMCFLTATALHVRR</sequence>
<dbReference type="RefSeq" id="WP_189334335.1">
    <property type="nucleotide sequence ID" value="NZ_AP023356.1"/>
</dbReference>
<evidence type="ECO:0008006" key="4">
    <source>
        <dbReference type="Google" id="ProtNLM"/>
    </source>
</evidence>
<dbReference type="Proteomes" id="UP000676967">
    <property type="component" value="Chromosome"/>
</dbReference>
<feature type="transmembrane region" description="Helical" evidence="1">
    <location>
        <begin position="138"/>
        <end position="159"/>
    </location>
</feature>
<accession>A0ABN6C9K9</accession>
<keyword evidence="1" id="KW-1133">Transmembrane helix</keyword>
<keyword evidence="1" id="KW-0472">Membrane</keyword>
<dbReference type="EMBL" id="AP023356">
    <property type="protein sequence ID" value="BCJ42125.1"/>
    <property type="molecule type" value="Genomic_DNA"/>
</dbReference>
<dbReference type="Pfam" id="PF06197">
    <property type="entry name" value="DUF998"/>
    <property type="match status" value="1"/>
</dbReference>
<feature type="transmembrane region" description="Helical" evidence="1">
    <location>
        <begin position="24"/>
        <end position="45"/>
    </location>
</feature>
<organism evidence="2 3">
    <name type="scientific">Actinoplanes ianthinogenes</name>
    <dbReference type="NCBI Taxonomy" id="122358"/>
    <lineage>
        <taxon>Bacteria</taxon>
        <taxon>Bacillati</taxon>
        <taxon>Actinomycetota</taxon>
        <taxon>Actinomycetes</taxon>
        <taxon>Micromonosporales</taxon>
        <taxon>Micromonosporaceae</taxon>
        <taxon>Actinoplanes</taxon>
    </lineage>
</organism>
<keyword evidence="1" id="KW-0812">Transmembrane</keyword>
<name>A0ABN6C9K9_9ACTN</name>
<gene>
    <name evidence="2" type="ORF">Aiant_27820</name>
</gene>
<reference evidence="2 3" key="1">
    <citation type="submission" date="2020-08" db="EMBL/GenBank/DDBJ databases">
        <title>Whole genome shotgun sequence of Actinoplanes ianthinogenes NBRC 13996.</title>
        <authorList>
            <person name="Komaki H."/>
            <person name="Tamura T."/>
        </authorList>
    </citation>
    <scope>NUCLEOTIDE SEQUENCE [LARGE SCALE GENOMIC DNA]</scope>
    <source>
        <strain evidence="2 3">NBRC 13996</strain>
    </source>
</reference>
<keyword evidence="3" id="KW-1185">Reference proteome</keyword>
<proteinExistence type="predicted"/>